<name>A0A7S3CMZ7_9SPIT</name>
<gene>
    <name evidence="1" type="ORF">SRAS04492_LOCUS4377</name>
</gene>
<evidence type="ECO:0000313" key="1">
    <source>
        <dbReference type="EMBL" id="CAE0232579.1"/>
    </source>
</evidence>
<organism evidence="1">
    <name type="scientific">Strombidium rassoulzadegani</name>
    <dbReference type="NCBI Taxonomy" id="1082188"/>
    <lineage>
        <taxon>Eukaryota</taxon>
        <taxon>Sar</taxon>
        <taxon>Alveolata</taxon>
        <taxon>Ciliophora</taxon>
        <taxon>Intramacronucleata</taxon>
        <taxon>Spirotrichea</taxon>
        <taxon>Oligotrichia</taxon>
        <taxon>Strombidiidae</taxon>
        <taxon>Strombidium</taxon>
    </lineage>
</organism>
<protein>
    <submittedName>
        <fullName evidence="1">Uncharacterized protein</fullName>
    </submittedName>
</protein>
<dbReference type="EMBL" id="HBIA01008564">
    <property type="protein sequence ID" value="CAE0232579.1"/>
    <property type="molecule type" value="Transcribed_RNA"/>
</dbReference>
<accession>A0A7S3CMZ7</accession>
<dbReference type="AlphaFoldDB" id="A0A7S3CMZ7"/>
<sequence>MRVAIASPTQLEDIKVEAFDTNNQQQQRAASLSMAQVLQSEQGYNIVDEQVGKESIIQNFNSDQAKTSSQVVSGYSIRHNIVQKMAPGDQSFHLVSWDAKKNFNNMKTFPKREEGDKAFAAIGSIPKILISGETGDVMLSNGSWSEVDQCLGMFFTQRYQGKYFGQP</sequence>
<proteinExistence type="predicted"/>
<reference evidence="1" key="1">
    <citation type="submission" date="2021-01" db="EMBL/GenBank/DDBJ databases">
        <authorList>
            <person name="Corre E."/>
            <person name="Pelletier E."/>
            <person name="Niang G."/>
            <person name="Scheremetjew M."/>
            <person name="Finn R."/>
            <person name="Kale V."/>
            <person name="Holt S."/>
            <person name="Cochrane G."/>
            <person name="Meng A."/>
            <person name="Brown T."/>
            <person name="Cohen L."/>
        </authorList>
    </citation>
    <scope>NUCLEOTIDE SEQUENCE</scope>
    <source>
        <strain evidence="1">Ras09</strain>
    </source>
</reference>